<reference evidence="2 3" key="1">
    <citation type="submission" date="2019-03" db="EMBL/GenBank/DDBJ databases">
        <title>First draft genome of Liparis tanakae, snailfish: a comprehensive survey of snailfish specific genes.</title>
        <authorList>
            <person name="Kim W."/>
            <person name="Song I."/>
            <person name="Jeong J.-H."/>
            <person name="Kim D."/>
            <person name="Kim S."/>
            <person name="Ryu S."/>
            <person name="Song J.Y."/>
            <person name="Lee S.K."/>
        </authorList>
    </citation>
    <scope>NUCLEOTIDE SEQUENCE [LARGE SCALE GENOMIC DNA]</scope>
    <source>
        <tissue evidence="2">Muscle</tissue>
    </source>
</reference>
<organism evidence="2 3">
    <name type="scientific">Liparis tanakae</name>
    <name type="common">Tanaka's snailfish</name>
    <dbReference type="NCBI Taxonomy" id="230148"/>
    <lineage>
        <taxon>Eukaryota</taxon>
        <taxon>Metazoa</taxon>
        <taxon>Chordata</taxon>
        <taxon>Craniata</taxon>
        <taxon>Vertebrata</taxon>
        <taxon>Euteleostomi</taxon>
        <taxon>Actinopterygii</taxon>
        <taxon>Neopterygii</taxon>
        <taxon>Teleostei</taxon>
        <taxon>Neoteleostei</taxon>
        <taxon>Acanthomorphata</taxon>
        <taxon>Eupercaria</taxon>
        <taxon>Perciformes</taxon>
        <taxon>Cottioidei</taxon>
        <taxon>Cottales</taxon>
        <taxon>Liparidae</taxon>
        <taxon>Liparis</taxon>
    </lineage>
</organism>
<sequence>MLRYRRIAQLSSKGTSVSILQLGLHQPTSLTKTQRLEERSAVKDSHYNSGRLPDDHLLL</sequence>
<evidence type="ECO:0000313" key="3">
    <source>
        <dbReference type="Proteomes" id="UP000314294"/>
    </source>
</evidence>
<comment type="caution">
    <text evidence="2">The sequence shown here is derived from an EMBL/GenBank/DDBJ whole genome shotgun (WGS) entry which is preliminary data.</text>
</comment>
<dbReference type="EMBL" id="SRLO01000131">
    <property type="protein sequence ID" value="TNN72902.1"/>
    <property type="molecule type" value="Genomic_DNA"/>
</dbReference>
<gene>
    <name evidence="2" type="ORF">EYF80_016831</name>
</gene>
<keyword evidence="3" id="KW-1185">Reference proteome</keyword>
<dbReference type="Proteomes" id="UP000314294">
    <property type="component" value="Unassembled WGS sequence"/>
</dbReference>
<dbReference type="AlphaFoldDB" id="A0A4Z2I6J0"/>
<evidence type="ECO:0000256" key="1">
    <source>
        <dbReference type="SAM" id="MobiDB-lite"/>
    </source>
</evidence>
<evidence type="ECO:0000313" key="2">
    <source>
        <dbReference type="EMBL" id="TNN72902.1"/>
    </source>
</evidence>
<proteinExistence type="predicted"/>
<protein>
    <submittedName>
        <fullName evidence="2">Uncharacterized protein</fullName>
    </submittedName>
</protein>
<name>A0A4Z2I6J0_9TELE</name>
<feature type="compositionally biased region" description="Basic and acidic residues" evidence="1">
    <location>
        <begin position="34"/>
        <end position="59"/>
    </location>
</feature>
<accession>A0A4Z2I6J0</accession>
<feature type="region of interest" description="Disordered" evidence="1">
    <location>
        <begin position="30"/>
        <end position="59"/>
    </location>
</feature>